<sequence length="121" mass="13752">MREPIQMVVNEMCIKYIYIYMCIIAVVVGFVAQMMHAIWLHVPCNPCNNYAHDTLRLWLWNISVCPICLIAIVSNRSPAILLHHQLHHNPATPCHRYCHADGYIMPPLPPTQTPPPSPSAS</sequence>
<keyword evidence="1" id="KW-1133">Transmembrane helix</keyword>
<evidence type="ECO:0000313" key="2">
    <source>
        <dbReference type="EMBL" id="MBW79444.1"/>
    </source>
</evidence>
<organism evidence="2">
    <name type="scientific">Anopheles darlingi</name>
    <name type="common">Mosquito</name>
    <dbReference type="NCBI Taxonomy" id="43151"/>
    <lineage>
        <taxon>Eukaryota</taxon>
        <taxon>Metazoa</taxon>
        <taxon>Ecdysozoa</taxon>
        <taxon>Arthropoda</taxon>
        <taxon>Hexapoda</taxon>
        <taxon>Insecta</taxon>
        <taxon>Pterygota</taxon>
        <taxon>Neoptera</taxon>
        <taxon>Endopterygota</taxon>
        <taxon>Diptera</taxon>
        <taxon>Nematocera</taxon>
        <taxon>Culicoidea</taxon>
        <taxon>Culicidae</taxon>
        <taxon>Anophelinae</taxon>
        <taxon>Anopheles</taxon>
    </lineage>
</organism>
<proteinExistence type="predicted"/>
<dbReference type="EMBL" id="GGFL01015266">
    <property type="protein sequence ID" value="MBW79444.1"/>
    <property type="molecule type" value="Transcribed_RNA"/>
</dbReference>
<protein>
    <submittedName>
        <fullName evidence="2">Uncharacterized protein</fullName>
    </submittedName>
</protein>
<name>A0A2M4DPF8_ANODA</name>
<keyword evidence="1" id="KW-0812">Transmembrane</keyword>
<accession>A0A2M4DPF8</accession>
<feature type="transmembrane region" description="Helical" evidence="1">
    <location>
        <begin position="58"/>
        <end position="75"/>
    </location>
</feature>
<keyword evidence="1" id="KW-0472">Membrane</keyword>
<reference evidence="2" key="1">
    <citation type="submission" date="2018-01" db="EMBL/GenBank/DDBJ databases">
        <title>An insight into the sialome of Amazonian anophelines.</title>
        <authorList>
            <person name="Ribeiro J.M."/>
            <person name="Scarpassa V."/>
            <person name="Calvo E."/>
        </authorList>
    </citation>
    <scope>NUCLEOTIDE SEQUENCE</scope>
</reference>
<feature type="transmembrane region" description="Helical" evidence="1">
    <location>
        <begin position="16"/>
        <end position="38"/>
    </location>
</feature>
<evidence type="ECO:0000256" key="1">
    <source>
        <dbReference type="SAM" id="Phobius"/>
    </source>
</evidence>
<dbReference type="AlphaFoldDB" id="A0A2M4DPF8"/>